<protein>
    <recommendedName>
        <fullName evidence="2">DUF6533 domain-containing protein</fullName>
    </recommendedName>
</protein>
<dbReference type="EMBL" id="JAEVFJ010000019">
    <property type="protein sequence ID" value="KAH8099571.1"/>
    <property type="molecule type" value="Genomic_DNA"/>
</dbReference>
<evidence type="ECO:0000313" key="4">
    <source>
        <dbReference type="Proteomes" id="UP000813824"/>
    </source>
</evidence>
<feature type="transmembrane region" description="Helical" evidence="1">
    <location>
        <begin position="178"/>
        <end position="203"/>
    </location>
</feature>
<keyword evidence="1" id="KW-1133">Transmembrane helix</keyword>
<keyword evidence="1" id="KW-0472">Membrane</keyword>
<dbReference type="AlphaFoldDB" id="A0A8K0XP12"/>
<proteinExistence type="predicted"/>
<name>A0A8K0XP12_9AGAR</name>
<reference evidence="3" key="1">
    <citation type="journal article" date="2021" name="New Phytol.">
        <title>Evolutionary innovations through gain and loss of genes in the ectomycorrhizal Boletales.</title>
        <authorList>
            <person name="Wu G."/>
            <person name="Miyauchi S."/>
            <person name="Morin E."/>
            <person name="Kuo A."/>
            <person name="Drula E."/>
            <person name="Varga T."/>
            <person name="Kohler A."/>
            <person name="Feng B."/>
            <person name="Cao Y."/>
            <person name="Lipzen A."/>
            <person name="Daum C."/>
            <person name="Hundley H."/>
            <person name="Pangilinan J."/>
            <person name="Johnson J."/>
            <person name="Barry K."/>
            <person name="LaButti K."/>
            <person name="Ng V."/>
            <person name="Ahrendt S."/>
            <person name="Min B."/>
            <person name="Choi I.G."/>
            <person name="Park H."/>
            <person name="Plett J.M."/>
            <person name="Magnuson J."/>
            <person name="Spatafora J.W."/>
            <person name="Nagy L.G."/>
            <person name="Henrissat B."/>
            <person name="Grigoriev I.V."/>
            <person name="Yang Z.L."/>
            <person name="Xu J."/>
            <person name="Martin F.M."/>
        </authorList>
    </citation>
    <scope>NUCLEOTIDE SEQUENCE</scope>
    <source>
        <strain evidence="3">KKN 215</strain>
    </source>
</reference>
<feature type="transmembrane region" description="Helical" evidence="1">
    <location>
        <begin position="94"/>
        <end position="119"/>
    </location>
</feature>
<evidence type="ECO:0000259" key="2">
    <source>
        <dbReference type="Pfam" id="PF20151"/>
    </source>
</evidence>
<comment type="caution">
    <text evidence="3">The sequence shown here is derived from an EMBL/GenBank/DDBJ whole genome shotgun (WGS) entry which is preliminary data.</text>
</comment>
<feature type="transmembrane region" description="Helical" evidence="1">
    <location>
        <begin position="126"/>
        <end position="148"/>
    </location>
</feature>
<sequence length="337" mass="37699">MFSSGVLYDGYTAEDIVSAFSLQQLQSYLNVAGSCLFVYYYLTTLANECTMFWKHKFALGPAIFFVVRYFTLAVCVMNLIGLPSGIRNVNGCRVWFYTGWALTIVVNGSVSVFAVMRIFAIAERRWFSVGPPVVLYLTSVAINMVVYLRHIDFSVDVTFSCSDAIRISKQLDLTTVSYINKVCLILADLYVISIICITTYPTATSDGDGWFLAGSLRSFMFRDGLSDFVVLLVLTALDLAYLRSFKLSNPLPTILDIITYILVSKFMLELHHLASHRASTCPQTELNFDTRTTTLRVTEGSECGSVAGETDPVSYSSDLTDEDRVHQEKPLLLILYN</sequence>
<feature type="domain" description="DUF6533" evidence="2">
    <location>
        <begin position="28"/>
        <end position="73"/>
    </location>
</feature>
<gene>
    <name evidence="3" type="ORF">BXZ70DRAFT_235695</name>
</gene>
<dbReference type="OrthoDB" id="2799286at2759"/>
<feature type="transmembrane region" description="Helical" evidence="1">
    <location>
        <begin position="58"/>
        <end position="82"/>
    </location>
</feature>
<dbReference type="Pfam" id="PF20151">
    <property type="entry name" value="DUF6533"/>
    <property type="match status" value="1"/>
</dbReference>
<dbReference type="InterPro" id="IPR045340">
    <property type="entry name" value="DUF6533"/>
</dbReference>
<accession>A0A8K0XP12</accession>
<organism evidence="3 4">
    <name type="scientific">Cristinia sonorae</name>
    <dbReference type="NCBI Taxonomy" id="1940300"/>
    <lineage>
        <taxon>Eukaryota</taxon>
        <taxon>Fungi</taxon>
        <taxon>Dikarya</taxon>
        <taxon>Basidiomycota</taxon>
        <taxon>Agaricomycotina</taxon>
        <taxon>Agaricomycetes</taxon>
        <taxon>Agaricomycetidae</taxon>
        <taxon>Agaricales</taxon>
        <taxon>Pleurotineae</taxon>
        <taxon>Stephanosporaceae</taxon>
        <taxon>Cristinia</taxon>
    </lineage>
</organism>
<feature type="transmembrane region" description="Helical" evidence="1">
    <location>
        <begin position="224"/>
        <end position="244"/>
    </location>
</feature>
<keyword evidence="1" id="KW-0812">Transmembrane</keyword>
<evidence type="ECO:0000313" key="3">
    <source>
        <dbReference type="EMBL" id="KAH8099571.1"/>
    </source>
</evidence>
<keyword evidence="4" id="KW-1185">Reference proteome</keyword>
<evidence type="ECO:0000256" key="1">
    <source>
        <dbReference type="SAM" id="Phobius"/>
    </source>
</evidence>
<dbReference type="Proteomes" id="UP000813824">
    <property type="component" value="Unassembled WGS sequence"/>
</dbReference>